<dbReference type="PANTHER" id="PTHR10961">
    <property type="entry name" value="PEROXISOMAL SARCOSINE OXIDASE"/>
    <property type="match status" value="1"/>
</dbReference>
<dbReference type="InterPro" id="IPR045170">
    <property type="entry name" value="MTOX"/>
</dbReference>
<reference evidence="7" key="1">
    <citation type="submission" date="2020-04" db="EMBL/GenBank/DDBJ databases">
        <title>Draft genome resource of the tomato pathogen Pseudocercospora fuligena.</title>
        <authorList>
            <person name="Zaccaron A."/>
        </authorList>
    </citation>
    <scope>NUCLEOTIDE SEQUENCE</scope>
    <source>
        <strain evidence="7">PF001</strain>
    </source>
</reference>
<sequence length="443" mass="50990">MHVTMDESTSILIVGSGIFGLSTAWHLARAGYTNVRCLDRWPVPSPSSAGYDLNKIVRTEYVDPIYTRLAHEAFHLWQEPLFKNVFHHTGWIWGTDGTTELGRAQAYDRSYENTKAHGDASKIIELPDWQTAVQKFPFLGYDQRHIERKQDFRGIFNKNAGWVDSIEAMKVLYRECCKLGVRFVHGKYGTMVSLERRGPSSEVCGVKTEDGTVWYADKIILTAGAYCDTLLDFKGQLQATAYVVTHVRLTPEQYQRYKDMPVIDISRRGYCFPPKMDRIMKICNTDFSYINIKDTRCSWGAHSIPRDGAYHPADTQPWEAQQKTIEFTRWILSELTEAEIESSRLCWDMETFDYNWLLCYHPDSPNSLLIATGGSGHSFKNLPNVGKYVVQALQGNLDKELSELWKWRPDRIGKFPSLEERARRPKLHLKDATGWKHDLTSKL</sequence>
<dbReference type="GO" id="GO:0051698">
    <property type="term" value="F:saccharopine oxidase activity"/>
    <property type="evidence" value="ECO:0007669"/>
    <property type="project" value="TreeGrafter"/>
</dbReference>
<evidence type="ECO:0000256" key="2">
    <source>
        <dbReference type="ARBA" id="ARBA00010989"/>
    </source>
</evidence>
<dbReference type="Pfam" id="PF01266">
    <property type="entry name" value="DAO"/>
    <property type="match status" value="1"/>
</dbReference>
<dbReference type="OrthoDB" id="3631067at2759"/>
<comment type="similarity">
    <text evidence="2">Belongs to the MSOX/MTOX family.</text>
</comment>
<dbReference type="Gene3D" id="3.50.50.60">
    <property type="entry name" value="FAD/NAD(P)-binding domain"/>
    <property type="match status" value="1"/>
</dbReference>
<evidence type="ECO:0000259" key="6">
    <source>
        <dbReference type="Pfam" id="PF01266"/>
    </source>
</evidence>
<dbReference type="GO" id="GO:0008115">
    <property type="term" value="F:sarcosine oxidase activity"/>
    <property type="evidence" value="ECO:0007669"/>
    <property type="project" value="TreeGrafter"/>
</dbReference>
<keyword evidence="4" id="KW-0274">FAD</keyword>
<keyword evidence="5" id="KW-0560">Oxidoreductase</keyword>
<organism evidence="7 8">
    <name type="scientific">Pseudocercospora fuligena</name>
    <dbReference type="NCBI Taxonomy" id="685502"/>
    <lineage>
        <taxon>Eukaryota</taxon>
        <taxon>Fungi</taxon>
        <taxon>Dikarya</taxon>
        <taxon>Ascomycota</taxon>
        <taxon>Pezizomycotina</taxon>
        <taxon>Dothideomycetes</taxon>
        <taxon>Dothideomycetidae</taxon>
        <taxon>Mycosphaerellales</taxon>
        <taxon>Mycosphaerellaceae</taxon>
        <taxon>Pseudocercospora</taxon>
    </lineage>
</organism>
<feature type="domain" description="FAD dependent oxidoreductase" evidence="6">
    <location>
        <begin position="11"/>
        <end position="391"/>
    </location>
</feature>
<evidence type="ECO:0000256" key="1">
    <source>
        <dbReference type="ARBA" id="ARBA00001974"/>
    </source>
</evidence>
<gene>
    <name evidence="7" type="ORF">HII31_06274</name>
</gene>
<evidence type="ECO:0000256" key="3">
    <source>
        <dbReference type="ARBA" id="ARBA00022630"/>
    </source>
</evidence>
<dbReference type="PANTHER" id="PTHR10961:SF26">
    <property type="entry name" value="L-SACCHAROPINE OXIDASE"/>
    <property type="match status" value="1"/>
</dbReference>
<protein>
    <submittedName>
        <fullName evidence="7">L-saccharopine oxidase</fullName>
    </submittedName>
</protein>
<dbReference type="SUPFAM" id="SSF51905">
    <property type="entry name" value="FAD/NAD(P)-binding domain"/>
    <property type="match status" value="1"/>
</dbReference>
<evidence type="ECO:0000256" key="5">
    <source>
        <dbReference type="ARBA" id="ARBA00023002"/>
    </source>
</evidence>
<accession>A0A8H6RJX9</accession>
<keyword evidence="3" id="KW-0285">Flavoprotein</keyword>
<evidence type="ECO:0000313" key="7">
    <source>
        <dbReference type="EMBL" id="KAF7192242.1"/>
    </source>
</evidence>
<evidence type="ECO:0000313" key="8">
    <source>
        <dbReference type="Proteomes" id="UP000660729"/>
    </source>
</evidence>
<comment type="caution">
    <text evidence="7">The sequence shown here is derived from an EMBL/GenBank/DDBJ whole genome shotgun (WGS) entry which is preliminary data.</text>
</comment>
<name>A0A8H6RJX9_9PEZI</name>
<dbReference type="EMBL" id="JABCIY010000148">
    <property type="protein sequence ID" value="KAF7192242.1"/>
    <property type="molecule type" value="Genomic_DNA"/>
</dbReference>
<dbReference type="InterPro" id="IPR036188">
    <property type="entry name" value="FAD/NAD-bd_sf"/>
</dbReference>
<comment type="cofactor">
    <cofactor evidence="1">
        <name>FAD</name>
        <dbReference type="ChEBI" id="CHEBI:57692"/>
    </cofactor>
</comment>
<dbReference type="GO" id="GO:0050660">
    <property type="term" value="F:flavin adenine dinucleotide binding"/>
    <property type="evidence" value="ECO:0007669"/>
    <property type="project" value="InterPro"/>
</dbReference>
<dbReference type="Gene3D" id="3.30.9.10">
    <property type="entry name" value="D-Amino Acid Oxidase, subunit A, domain 2"/>
    <property type="match status" value="1"/>
</dbReference>
<dbReference type="Proteomes" id="UP000660729">
    <property type="component" value="Unassembled WGS sequence"/>
</dbReference>
<keyword evidence="8" id="KW-1185">Reference proteome</keyword>
<dbReference type="InterPro" id="IPR006076">
    <property type="entry name" value="FAD-dep_OxRdtase"/>
</dbReference>
<dbReference type="AlphaFoldDB" id="A0A8H6RJX9"/>
<evidence type="ECO:0000256" key="4">
    <source>
        <dbReference type="ARBA" id="ARBA00022827"/>
    </source>
</evidence>
<proteinExistence type="inferred from homology"/>